<feature type="compositionally biased region" description="Basic and acidic residues" evidence="1">
    <location>
        <begin position="79"/>
        <end position="104"/>
    </location>
</feature>
<proteinExistence type="predicted"/>
<dbReference type="GO" id="GO:0045292">
    <property type="term" value="P:mRNA cis splicing, via spliceosome"/>
    <property type="evidence" value="ECO:0007669"/>
    <property type="project" value="InterPro"/>
</dbReference>
<feature type="domain" description="WW" evidence="2">
    <location>
        <begin position="47"/>
        <end position="74"/>
    </location>
</feature>
<dbReference type="RefSeq" id="XP_038780522.1">
    <property type="nucleotide sequence ID" value="XM_038924594.1"/>
</dbReference>
<dbReference type="PROSITE" id="PS00414">
    <property type="entry name" value="PROFILIN"/>
    <property type="match status" value="1"/>
</dbReference>
<evidence type="ECO:0000259" key="2">
    <source>
        <dbReference type="PROSITE" id="PS50020"/>
    </source>
</evidence>
<dbReference type="GeneID" id="62197751"/>
<organism evidence="3 4">
    <name type="scientific">Eeniella nana</name>
    <name type="common">Yeast</name>
    <name type="synonym">Brettanomyces nanus</name>
    <dbReference type="NCBI Taxonomy" id="13502"/>
    <lineage>
        <taxon>Eukaryota</taxon>
        <taxon>Fungi</taxon>
        <taxon>Dikarya</taxon>
        <taxon>Ascomycota</taxon>
        <taxon>Saccharomycotina</taxon>
        <taxon>Pichiomycetes</taxon>
        <taxon>Pichiales</taxon>
        <taxon>Pichiaceae</taxon>
        <taxon>Brettanomyces</taxon>
    </lineage>
</organism>
<dbReference type="SUPFAM" id="SSF81698">
    <property type="entry name" value="FF domain"/>
    <property type="match status" value="3"/>
</dbReference>
<feature type="domain" description="WW" evidence="2">
    <location>
        <begin position="1"/>
        <end position="30"/>
    </location>
</feature>
<dbReference type="GO" id="GO:0071004">
    <property type="term" value="C:U2-type prespliceosome"/>
    <property type="evidence" value="ECO:0007669"/>
    <property type="project" value="TreeGrafter"/>
</dbReference>
<dbReference type="InterPro" id="IPR039726">
    <property type="entry name" value="Prp40-like"/>
</dbReference>
<dbReference type="PROSITE" id="PS01159">
    <property type="entry name" value="WW_DOMAIN_1"/>
    <property type="match status" value="1"/>
</dbReference>
<protein>
    <recommendedName>
        <fullName evidence="2">WW domain-containing protein</fullName>
    </recommendedName>
</protein>
<dbReference type="EMBL" id="CP064815">
    <property type="protein sequence ID" value="QPG76957.1"/>
    <property type="molecule type" value="Genomic_DNA"/>
</dbReference>
<dbReference type="SMART" id="SM00441">
    <property type="entry name" value="FF"/>
    <property type="match status" value="3"/>
</dbReference>
<evidence type="ECO:0000256" key="1">
    <source>
        <dbReference type="SAM" id="MobiDB-lite"/>
    </source>
</evidence>
<dbReference type="PANTHER" id="PTHR11864">
    <property type="entry name" value="PRE-MRNA-PROCESSING PROTEIN PRP40"/>
    <property type="match status" value="1"/>
</dbReference>
<dbReference type="OrthoDB" id="187617at2759"/>
<dbReference type="InterPro" id="IPR027310">
    <property type="entry name" value="Profilin_CS"/>
</dbReference>
<sequence length="539" mass="63557">MAWEEIVDDKGRVYYYNSDTEETQWERPKSFGGDDSKIDKILAKNDWSRYTTDEGEVYYFNEKTEKSVWELPEDVIRDFKKEEVKETRPGQKEKEKEKEKENGESRINSLGDRTEEVWEEGGQGQGPLIKQKTLSRANDIVGLNEIIPKSEDGIAEYSDDIEHNVDNNEDHEDQEDNKEDEIAKQGFVDMLKEKEIDSSWPFSKVMSSCIEDDRYWRIHDPLMRKQLHQIYLIGKADEEYKRVEKSKQAYKKKFLEVLKEHKVEYYRRWRSVGKELTDEPICSVIPSKLKQEFFKEYVDELRAKHDAEIDDVKKQQLCKLREQIAAVGKFNSRFEEVLHGLYLESKYPTVDKIDALRIFESEMEKKDLELEDKMKQSSRLNYRVDRQARDRFRKLLEGLSEHEDVTFNAKMKWVEFLDLIREKPAFIELCGHKGSSAIDIYWDILDRENQLVRAKRDMCRQKLASHKLNIKSFEGNLDTFKAKMDEIGGIHSDDKDIGQVFELLQEEVSNKRKMETMGRSSSPGPKKARLARMGYGILQ</sequence>
<dbReference type="CDD" id="cd00201">
    <property type="entry name" value="WW"/>
    <property type="match status" value="2"/>
</dbReference>
<dbReference type="InterPro" id="IPR036020">
    <property type="entry name" value="WW_dom_sf"/>
</dbReference>
<dbReference type="SUPFAM" id="SSF51045">
    <property type="entry name" value="WW domain"/>
    <property type="match status" value="2"/>
</dbReference>
<dbReference type="Proteomes" id="UP000662931">
    <property type="component" value="Chromosome 4"/>
</dbReference>
<dbReference type="Gene3D" id="1.10.10.440">
    <property type="entry name" value="FF domain"/>
    <property type="match status" value="2"/>
</dbReference>
<dbReference type="Pfam" id="PF00397">
    <property type="entry name" value="WW"/>
    <property type="match status" value="2"/>
</dbReference>
<dbReference type="PANTHER" id="PTHR11864:SF0">
    <property type="entry name" value="PRP40 PRE-MRNA PROCESSING FACTOR 40 HOMOLOG A (YEAST)"/>
    <property type="match status" value="1"/>
</dbReference>
<reference evidence="3" key="1">
    <citation type="submission" date="2020-10" db="EMBL/GenBank/DDBJ databases">
        <authorList>
            <person name="Roach M.J.R."/>
        </authorList>
    </citation>
    <scope>NUCLEOTIDE SEQUENCE</scope>
    <source>
        <strain evidence="3">CBS 1945</strain>
    </source>
</reference>
<name>A0A875RXM5_EENNA</name>
<dbReference type="InterPro" id="IPR036517">
    <property type="entry name" value="FF_domain_sf"/>
</dbReference>
<dbReference type="Gene3D" id="2.20.70.10">
    <property type="match status" value="2"/>
</dbReference>
<dbReference type="GO" id="GO:0005685">
    <property type="term" value="C:U1 snRNP"/>
    <property type="evidence" value="ECO:0007669"/>
    <property type="project" value="TreeGrafter"/>
</dbReference>
<dbReference type="AlphaFoldDB" id="A0A875RXM5"/>
<dbReference type="InterPro" id="IPR002713">
    <property type="entry name" value="FF_domain"/>
</dbReference>
<dbReference type="Pfam" id="PF01846">
    <property type="entry name" value="FF"/>
    <property type="match status" value="1"/>
</dbReference>
<dbReference type="PROSITE" id="PS50020">
    <property type="entry name" value="WW_DOMAIN_2"/>
    <property type="match status" value="2"/>
</dbReference>
<evidence type="ECO:0000313" key="3">
    <source>
        <dbReference type="EMBL" id="QPG76957.1"/>
    </source>
</evidence>
<dbReference type="InterPro" id="IPR001202">
    <property type="entry name" value="WW_dom"/>
</dbReference>
<dbReference type="GO" id="GO:0003779">
    <property type="term" value="F:actin binding"/>
    <property type="evidence" value="ECO:0007669"/>
    <property type="project" value="InterPro"/>
</dbReference>
<keyword evidence="4" id="KW-1185">Reference proteome</keyword>
<dbReference type="KEGG" id="bnn:FOA43_004351"/>
<accession>A0A875RXM5</accession>
<dbReference type="GO" id="GO:0003723">
    <property type="term" value="F:RNA binding"/>
    <property type="evidence" value="ECO:0007669"/>
    <property type="project" value="TreeGrafter"/>
</dbReference>
<dbReference type="SMART" id="SM00456">
    <property type="entry name" value="WW"/>
    <property type="match status" value="2"/>
</dbReference>
<evidence type="ECO:0000313" key="4">
    <source>
        <dbReference type="Proteomes" id="UP000662931"/>
    </source>
</evidence>
<feature type="region of interest" description="Disordered" evidence="1">
    <location>
        <begin position="79"/>
        <end position="127"/>
    </location>
</feature>
<gene>
    <name evidence="3" type="ORF">FOA43_004351</name>
</gene>